<keyword evidence="2" id="KW-1185">Reference proteome</keyword>
<name>A0AAV6UVQ3_9ARAC</name>
<sequence length="237" mass="27831">MSDECGYSRKAHYMIANNSPGGTEEDNRTLCIPRNYSQEINFSANDSLPINDFQREFILEAEKQIQNLELISRKEKELLLKIQNNLPQEAKYAVHRVKTSMQYMHAKYAKQLDVKLNELTSILTRVEHLHEEMQDFKQWEQTDEERLAKIDLFLRTSIQEKEMIEANIEETVRDLNVKRQNDERLFSEFAKSINQQVQVSLKGLSECIHNAEMRRKARVDAKVAELKLVLQDLKKFG</sequence>
<organism evidence="1 2">
    <name type="scientific">Oedothorax gibbosus</name>
    <dbReference type="NCBI Taxonomy" id="931172"/>
    <lineage>
        <taxon>Eukaryota</taxon>
        <taxon>Metazoa</taxon>
        <taxon>Ecdysozoa</taxon>
        <taxon>Arthropoda</taxon>
        <taxon>Chelicerata</taxon>
        <taxon>Arachnida</taxon>
        <taxon>Araneae</taxon>
        <taxon>Araneomorphae</taxon>
        <taxon>Entelegynae</taxon>
        <taxon>Araneoidea</taxon>
        <taxon>Linyphiidae</taxon>
        <taxon>Erigoninae</taxon>
        <taxon>Oedothorax</taxon>
    </lineage>
</organism>
<reference evidence="1 2" key="1">
    <citation type="journal article" date="2022" name="Nat. Ecol. Evol.">
        <title>A masculinizing supergene underlies an exaggerated male reproductive morph in a spider.</title>
        <authorList>
            <person name="Hendrickx F."/>
            <person name="De Corte Z."/>
            <person name="Sonet G."/>
            <person name="Van Belleghem S.M."/>
            <person name="Kostlbacher S."/>
            <person name="Vangestel C."/>
        </authorList>
    </citation>
    <scope>NUCLEOTIDE SEQUENCE [LARGE SCALE GENOMIC DNA]</scope>
    <source>
        <strain evidence="1">W744_W776</strain>
    </source>
</reference>
<protein>
    <submittedName>
        <fullName evidence="1">Uncharacterized protein</fullName>
    </submittedName>
</protein>
<evidence type="ECO:0000313" key="1">
    <source>
        <dbReference type="EMBL" id="KAG8187884.1"/>
    </source>
</evidence>
<dbReference type="EMBL" id="JAFNEN010000257">
    <property type="protein sequence ID" value="KAG8187884.1"/>
    <property type="molecule type" value="Genomic_DNA"/>
</dbReference>
<evidence type="ECO:0000313" key="2">
    <source>
        <dbReference type="Proteomes" id="UP000827092"/>
    </source>
</evidence>
<dbReference type="AlphaFoldDB" id="A0AAV6UVQ3"/>
<comment type="caution">
    <text evidence="1">The sequence shown here is derived from an EMBL/GenBank/DDBJ whole genome shotgun (WGS) entry which is preliminary data.</text>
</comment>
<gene>
    <name evidence="1" type="ORF">JTE90_002428</name>
</gene>
<accession>A0AAV6UVQ3</accession>
<proteinExistence type="predicted"/>
<dbReference type="Proteomes" id="UP000827092">
    <property type="component" value="Unassembled WGS sequence"/>
</dbReference>